<feature type="region of interest" description="Disordered" evidence="2">
    <location>
        <begin position="484"/>
        <end position="520"/>
    </location>
</feature>
<dbReference type="Pfam" id="PF13202">
    <property type="entry name" value="EF-hand_5"/>
    <property type="match status" value="2"/>
</dbReference>
<reference evidence="6" key="1">
    <citation type="submission" date="2017-02" db="UniProtKB">
        <authorList>
            <consortium name="WormBaseParasite"/>
        </authorList>
    </citation>
    <scope>IDENTIFICATION</scope>
</reference>
<feature type="compositionally biased region" description="Polar residues" evidence="2">
    <location>
        <begin position="492"/>
        <end position="503"/>
    </location>
</feature>
<dbReference type="PANTHER" id="PTHR10827">
    <property type="entry name" value="RETICULOCALBIN"/>
    <property type="match status" value="1"/>
</dbReference>
<dbReference type="EMBL" id="UYRR01031288">
    <property type="protein sequence ID" value="VDK48593.1"/>
    <property type="molecule type" value="Genomic_DNA"/>
</dbReference>
<evidence type="ECO:0000256" key="1">
    <source>
        <dbReference type="ARBA" id="ARBA00022837"/>
    </source>
</evidence>
<evidence type="ECO:0000256" key="2">
    <source>
        <dbReference type="SAM" id="MobiDB-lite"/>
    </source>
</evidence>
<dbReference type="InterPro" id="IPR018247">
    <property type="entry name" value="EF_Hand_1_Ca_BS"/>
</dbReference>
<dbReference type="SUPFAM" id="SSF47473">
    <property type="entry name" value="EF-hand"/>
    <property type="match status" value="3"/>
</dbReference>
<sequence>MNSANEISFQEVLSAVADMMQYWFLLITINLVSCVSSRDESILRYFDLTNDGVVDKRELRRIAYSDYKIAPEFSDSIFRRVDKNGDNELNETEIEAGKTLIEANAKQMTEQWLKEHDVDNNGKLSQFELMQGEYMEHGHSFGVIRKHFEESDINGDLFLDSEELMHVRRLLRSLALKDASELMKRYDSDNDHFLSLREAQILADEVFDLGPEITSSILETVDFRKQQKINELELVDFLSELRAEAATEALDKLTILDENGNGMISFDELLDRYGEDLKKSVLKKIFFRVDLNKKHKDAVLPNQPNKPHRVITVQRAPSPELEALLLAGKQQNEKADYHYRSQPKRTRLARQAGTESTNGTKQNDDEPKSDSDEYKDFSVVPFQEPNSDTSPLQGPNNDTSLLQGPNNDTSLLQGPNNDTSLLQGPNNDTIVRRKAKKNPAQKKSRNFIDELRTDLYKILGGVNKKNAKLIGVVNDSLKALGSDYRIGDDVNMNDNSTASTDPASSIDKDKLKNDEGTNTN</sequence>
<dbReference type="PANTHER" id="PTHR10827:SF85">
    <property type="entry name" value="CALCIUM-BINDING PROTEIN"/>
    <property type="match status" value="1"/>
</dbReference>
<dbReference type="PROSITE" id="PS50222">
    <property type="entry name" value="EF_HAND_2"/>
    <property type="match status" value="1"/>
</dbReference>
<proteinExistence type="predicted"/>
<evidence type="ECO:0000313" key="6">
    <source>
        <dbReference type="WBParaSite" id="ASIM_0001354201-mRNA-1"/>
    </source>
</evidence>
<reference evidence="4 5" key="2">
    <citation type="submission" date="2018-11" db="EMBL/GenBank/DDBJ databases">
        <authorList>
            <consortium name="Pathogen Informatics"/>
        </authorList>
    </citation>
    <scope>NUCLEOTIDE SEQUENCE [LARGE SCALE GENOMIC DNA]</scope>
</reference>
<evidence type="ECO:0000313" key="5">
    <source>
        <dbReference type="Proteomes" id="UP000267096"/>
    </source>
</evidence>
<dbReference type="GO" id="GO:0005509">
    <property type="term" value="F:calcium ion binding"/>
    <property type="evidence" value="ECO:0007669"/>
    <property type="project" value="InterPro"/>
</dbReference>
<dbReference type="PROSITE" id="PS00018">
    <property type="entry name" value="EF_HAND_1"/>
    <property type="match status" value="2"/>
</dbReference>
<gene>
    <name evidence="4" type="ORF">ASIM_LOCUS12970</name>
</gene>
<name>A0A0M3JYL3_ANISI</name>
<feature type="domain" description="EF-hand" evidence="3">
    <location>
        <begin position="244"/>
        <end position="279"/>
    </location>
</feature>
<dbReference type="OrthoDB" id="5877777at2759"/>
<dbReference type="WBParaSite" id="ASIM_0001354201-mRNA-1">
    <property type="protein sequence ID" value="ASIM_0001354201-mRNA-1"/>
    <property type="gene ID" value="ASIM_0001354201"/>
</dbReference>
<evidence type="ECO:0000313" key="4">
    <source>
        <dbReference type="EMBL" id="VDK48593.1"/>
    </source>
</evidence>
<dbReference type="InterPro" id="IPR002048">
    <property type="entry name" value="EF_hand_dom"/>
</dbReference>
<protein>
    <submittedName>
        <fullName evidence="6">EF-hand domain-containing protein</fullName>
    </submittedName>
</protein>
<accession>A0A0M3JYL3</accession>
<evidence type="ECO:0000259" key="3">
    <source>
        <dbReference type="PROSITE" id="PS50222"/>
    </source>
</evidence>
<dbReference type="Proteomes" id="UP000267096">
    <property type="component" value="Unassembled WGS sequence"/>
</dbReference>
<feature type="compositionally biased region" description="Basic and acidic residues" evidence="2">
    <location>
        <begin position="506"/>
        <end position="520"/>
    </location>
</feature>
<feature type="compositionally biased region" description="Polar residues" evidence="2">
    <location>
        <begin position="384"/>
        <end position="426"/>
    </location>
</feature>
<organism evidence="6">
    <name type="scientific">Anisakis simplex</name>
    <name type="common">Herring worm</name>
    <dbReference type="NCBI Taxonomy" id="6269"/>
    <lineage>
        <taxon>Eukaryota</taxon>
        <taxon>Metazoa</taxon>
        <taxon>Ecdysozoa</taxon>
        <taxon>Nematoda</taxon>
        <taxon>Chromadorea</taxon>
        <taxon>Rhabditida</taxon>
        <taxon>Spirurina</taxon>
        <taxon>Ascaridomorpha</taxon>
        <taxon>Ascaridoidea</taxon>
        <taxon>Anisakidae</taxon>
        <taxon>Anisakis</taxon>
        <taxon>Anisakis simplex complex</taxon>
    </lineage>
</organism>
<dbReference type="AlphaFoldDB" id="A0A0M3JYL3"/>
<keyword evidence="5" id="KW-1185">Reference proteome</keyword>
<dbReference type="SMART" id="SM00054">
    <property type="entry name" value="EFh"/>
    <property type="match status" value="6"/>
</dbReference>
<dbReference type="Gene3D" id="1.10.238.10">
    <property type="entry name" value="EF-hand"/>
    <property type="match status" value="3"/>
</dbReference>
<dbReference type="InterPro" id="IPR011992">
    <property type="entry name" value="EF-hand-dom_pair"/>
</dbReference>
<feature type="region of interest" description="Disordered" evidence="2">
    <location>
        <begin position="331"/>
        <end position="426"/>
    </location>
</feature>
<keyword evidence="1" id="KW-0106">Calcium</keyword>
<feature type="compositionally biased region" description="Basic and acidic residues" evidence="2">
    <location>
        <begin position="362"/>
        <end position="376"/>
    </location>
</feature>